<gene>
    <name evidence="1" type="ORF">HBO33_25290</name>
</gene>
<proteinExistence type="predicted"/>
<evidence type="ECO:0000313" key="2">
    <source>
        <dbReference type="Proteomes" id="UP000542111"/>
    </source>
</evidence>
<dbReference type="RefSeq" id="WP_076961826.1">
    <property type="nucleotide sequence ID" value="NZ_CBCRYT010000041.1"/>
</dbReference>
<dbReference type="EMBL" id="JAAQYP010000059">
    <property type="protein sequence ID" value="NNA98482.1"/>
    <property type="molecule type" value="Genomic_DNA"/>
</dbReference>
<comment type="caution">
    <text evidence="1">The sequence shown here is derived from an EMBL/GenBank/DDBJ whole genome shotgun (WGS) entry which is preliminary data.</text>
</comment>
<organism evidence="1 2">
    <name type="scientific">Pseudomonas gessardii</name>
    <dbReference type="NCBI Taxonomy" id="78544"/>
    <lineage>
        <taxon>Bacteria</taxon>
        <taxon>Pseudomonadati</taxon>
        <taxon>Pseudomonadota</taxon>
        <taxon>Gammaproteobacteria</taxon>
        <taxon>Pseudomonadales</taxon>
        <taxon>Pseudomonadaceae</taxon>
        <taxon>Pseudomonas</taxon>
    </lineage>
</organism>
<sequence>MTDFLYRFRSVERLLGDNERTGELEGQYIYFASPEQLNDPLEGYRELFFSGDNIVWSSLFKYYIRCLAFRSVQYLTGQDISAIPFPIIRAQENVPAEIPEKLDKTIEIFLNNENVIKFIDNLSSSERRVTKHELLVHLRSLHLYAFHLVTKIFAEIGLVPHDTKILELTEEECLRSSTGLLAATKNLDGSEYELAVYAADGKQFLRNYAIYKSGDSSNWHKISLNFADDFIEGLKELTHEKWYTACFMDSCSNSSIWGSYGDNHAGVCMKFKPSTSNEMKLLPFHIPIGIGNNGKLWGDSVLHFHKVKYEGNAPELDFFRTIGIFSRPELEKNWYSDGNGNLSSCADVLRDDVNWRKNYWDRRQESITTKMPDWINENEYRLILDSSLSIFDSEKDRCLKYEFSSLEGIIFGIKTSPEDKYKVLKTVEALCDKNKRDGFQFYQAYHDAETKTIKYRPLISVSCDPSEKGQPTLD</sequence>
<accession>A0A7Y1MUV8</accession>
<dbReference type="Proteomes" id="UP000542111">
    <property type="component" value="Unassembled WGS sequence"/>
</dbReference>
<evidence type="ECO:0000313" key="1">
    <source>
        <dbReference type="EMBL" id="NNA98482.1"/>
    </source>
</evidence>
<protein>
    <submittedName>
        <fullName evidence="1">DUF2971 domain-containing protein</fullName>
    </submittedName>
</protein>
<name>A0A7Y1MUV8_9PSED</name>
<dbReference type="Pfam" id="PF11185">
    <property type="entry name" value="DUF2971"/>
    <property type="match status" value="1"/>
</dbReference>
<dbReference type="InterPro" id="IPR021352">
    <property type="entry name" value="DUF2971"/>
</dbReference>
<dbReference type="GeneID" id="70103976"/>
<reference evidence="1 2" key="1">
    <citation type="journal article" date="2020" name="Front. Microbiol.">
        <title>Genetic Organization of the aprX-lipA2 Operon Affects the Proteolytic Potential of Pseudomonas Species in Milk.</title>
        <authorList>
            <person name="Maier C."/>
            <person name="Huptas C."/>
            <person name="von Neubeck M."/>
            <person name="Scherer S."/>
            <person name="Wenning M."/>
            <person name="Lucking G."/>
        </authorList>
    </citation>
    <scope>NUCLEOTIDE SEQUENCE [LARGE SCALE GENOMIC DNA]</scope>
    <source>
        <strain evidence="1 2">G4779</strain>
    </source>
</reference>
<dbReference type="OrthoDB" id="4119964at2"/>
<dbReference type="AlphaFoldDB" id="A0A7Y1MUV8"/>